<keyword evidence="2" id="KW-1133">Transmembrane helix</keyword>
<keyword evidence="2" id="KW-0472">Membrane</keyword>
<feature type="transmembrane region" description="Helical" evidence="2">
    <location>
        <begin position="188"/>
        <end position="206"/>
    </location>
</feature>
<organism evidence="3 4">
    <name type="scientific">Fertoeibacter niger</name>
    <dbReference type="NCBI Taxonomy" id="2656921"/>
    <lineage>
        <taxon>Bacteria</taxon>
        <taxon>Pseudomonadati</taxon>
        <taxon>Pseudomonadota</taxon>
        <taxon>Alphaproteobacteria</taxon>
        <taxon>Rhodobacterales</taxon>
        <taxon>Paracoccaceae</taxon>
        <taxon>Fertoeibacter</taxon>
    </lineage>
</organism>
<protein>
    <submittedName>
        <fullName evidence="3">Uncharacterized protein</fullName>
    </submittedName>
</protein>
<evidence type="ECO:0000256" key="1">
    <source>
        <dbReference type="SAM" id="MobiDB-lite"/>
    </source>
</evidence>
<proteinExistence type="predicted"/>
<comment type="caution">
    <text evidence="3">The sequence shown here is derived from an EMBL/GenBank/DDBJ whole genome shotgun (WGS) entry which is preliminary data.</text>
</comment>
<feature type="region of interest" description="Disordered" evidence="1">
    <location>
        <begin position="1"/>
        <end position="23"/>
    </location>
</feature>
<keyword evidence="2" id="KW-0812">Transmembrane</keyword>
<gene>
    <name evidence="3" type="ORF">GEU84_010630</name>
</gene>
<dbReference type="RefSeq" id="WP_152826232.1">
    <property type="nucleotide sequence ID" value="NZ_WHUT02000005.1"/>
</dbReference>
<dbReference type="AlphaFoldDB" id="A0A8X8KNC2"/>
<reference evidence="3" key="1">
    <citation type="submission" date="2020-05" db="EMBL/GenBank/DDBJ databases">
        <title>Fertoebacter nigrum gen. nov., sp. nov., a new member of the family Rhodobacteraceae.</title>
        <authorList>
            <person name="Szuroczki S."/>
            <person name="Abbaszade G."/>
            <person name="Buni D."/>
            <person name="Schumann P."/>
            <person name="Toth E."/>
        </authorList>
    </citation>
    <scope>NUCLEOTIDE SEQUENCE</scope>
    <source>
        <strain evidence="3">RG-N-1a</strain>
    </source>
</reference>
<keyword evidence="4" id="KW-1185">Reference proteome</keyword>
<dbReference type="Proteomes" id="UP000484076">
    <property type="component" value="Unassembled WGS sequence"/>
</dbReference>
<name>A0A8X8KNC2_9RHOB</name>
<evidence type="ECO:0000256" key="2">
    <source>
        <dbReference type="SAM" id="Phobius"/>
    </source>
</evidence>
<evidence type="ECO:0000313" key="3">
    <source>
        <dbReference type="EMBL" id="NUB44840.1"/>
    </source>
</evidence>
<evidence type="ECO:0000313" key="4">
    <source>
        <dbReference type="Proteomes" id="UP000484076"/>
    </source>
</evidence>
<sequence>MSDPFTVPRQTRRREQVADPRQAAVAVPEAAAASAAPPAEQAKAVPQDFVYETEHPVLPIPFKVQLGEHRLDGVQLSVTAAYVAIEGKLDPAWKGYKQVVAMQFDFQGFSINLFPEIVVAGSREDGEMTLQFMDPAGAHLPQLRYIINSYIAGDVVSLGGMMAYTGPTQIKAPSNIDNTATRFRVRSIGVAVLSLALMAGMGTVLYSRLTQSYESRPVFIERTGNEMKATTAGQVSYLNPAAKSGEVVFSINSNSGDVLNFQLPCDCEVSVTEGIFEGATVLPIDPILSFFESSVDVRVQTQMSVEGLAKAMNGENAYLDLSDGRTIPVRVVLSSATNAAAMRGEPFVPVSLVAEDGVLGQDDIGKSARLRLSKSIFDGSFPSVMEKS</sequence>
<accession>A0A8X8KNC2</accession>
<dbReference type="EMBL" id="WHUT02000005">
    <property type="protein sequence ID" value="NUB44840.1"/>
    <property type="molecule type" value="Genomic_DNA"/>
</dbReference>